<feature type="compositionally biased region" description="Polar residues" evidence="5">
    <location>
        <begin position="53"/>
        <end position="62"/>
    </location>
</feature>
<evidence type="ECO:0000313" key="7">
    <source>
        <dbReference type="EMBL" id="PKX91290.1"/>
    </source>
</evidence>
<dbReference type="PANTHER" id="PTHR46972:SF1">
    <property type="entry name" value="FAD DEPENDENT OXIDOREDUCTASE DOMAIN-CONTAINING PROTEIN"/>
    <property type="match status" value="1"/>
</dbReference>
<protein>
    <recommendedName>
        <fullName evidence="9">FAD-binding domain-containing protein</fullName>
    </recommendedName>
</protein>
<dbReference type="OrthoDB" id="655030at2759"/>
<dbReference type="RefSeq" id="XP_024679885.1">
    <property type="nucleotide sequence ID" value="XM_024821571.1"/>
</dbReference>
<dbReference type="InterPro" id="IPR036188">
    <property type="entry name" value="FAD/NAD-bd_sf"/>
</dbReference>
<evidence type="ECO:0000256" key="6">
    <source>
        <dbReference type="SAM" id="Phobius"/>
    </source>
</evidence>
<keyword evidence="8" id="KW-1185">Reference proteome</keyword>
<dbReference type="Proteomes" id="UP000234474">
    <property type="component" value="Unassembled WGS sequence"/>
</dbReference>
<dbReference type="VEuPathDB" id="FungiDB:P174DRAFT_286868"/>
<evidence type="ECO:0000256" key="1">
    <source>
        <dbReference type="ARBA" id="ARBA00022630"/>
    </source>
</evidence>
<proteinExistence type="predicted"/>
<dbReference type="PANTHER" id="PTHR46972">
    <property type="entry name" value="MONOOXYGENASE ASQM-RELATED"/>
    <property type="match status" value="1"/>
</dbReference>
<evidence type="ECO:0000256" key="3">
    <source>
        <dbReference type="ARBA" id="ARBA00023002"/>
    </source>
</evidence>
<comment type="caution">
    <text evidence="7">The sequence shown here is derived from an EMBL/GenBank/DDBJ whole genome shotgun (WGS) entry which is preliminary data.</text>
</comment>
<reference evidence="8" key="1">
    <citation type="journal article" date="2018" name="Proc. Natl. Acad. Sci. U.S.A.">
        <title>Linking secondary metabolites to gene clusters through genome sequencing of six diverse Aspergillus species.</title>
        <authorList>
            <person name="Kaerboelling I."/>
            <person name="Vesth T.C."/>
            <person name="Frisvad J.C."/>
            <person name="Nybo J.L."/>
            <person name="Theobald S."/>
            <person name="Kuo A."/>
            <person name="Bowyer P."/>
            <person name="Matsuda Y."/>
            <person name="Mondo S."/>
            <person name="Lyhne E.K."/>
            <person name="Kogle M.E."/>
            <person name="Clum A."/>
            <person name="Lipzen A."/>
            <person name="Salamov A."/>
            <person name="Ngan C.Y."/>
            <person name="Daum C."/>
            <person name="Chiniquy J."/>
            <person name="Barry K."/>
            <person name="LaButti K."/>
            <person name="Haridas S."/>
            <person name="Simmons B.A."/>
            <person name="Magnuson J.K."/>
            <person name="Mortensen U.H."/>
            <person name="Larsen T.O."/>
            <person name="Grigoriev I.V."/>
            <person name="Baker S.E."/>
            <person name="Andersen M.R."/>
        </authorList>
    </citation>
    <scope>NUCLEOTIDE SEQUENCE [LARGE SCALE GENOMIC DNA]</scope>
    <source>
        <strain evidence="8">IBT 16806</strain>
    </source>
</reference>
<feature type="transmembrane region" description="Helical" evidence="6">
    <location>
        <begin position="270"/>
        <end position="293"/>
    </location>
</feature>
<keyword evidence="4" id="KW-0503">Monooxygenase</keyword>
<dbReference type="SUPFAM" id="SSF51905">
    <property type="entry name" value="FAD/NAD(P)-binding domain"/>
    <property type="match status" value="1"/>
</dbReference>
<dbReference type="EMBL" id="MSZS01000007">
    <property type="protein sequence ID" value="PKX91290.1"/>
    <property type="molecule type" value="Genomic_DNA"/>
</dbReference>
<evidence type="ECO:0000256" key="4">
    <source>
        <dbReference type="ARBA" id="ARBA00023033"/>
    </source>
</evidence>
<sequence length="302" mass="33320">MATQFTSPTAAQRLGAGLSLVLMMLGPRFALCLRQRNRSTLKKCTSKAKYHTTTRATAQPGKQRNHDCGGPAEANSRAADLRRHISRVFWSDSAGSFYHHCSGSAVDKTEAVRQMLLSLDDFTNPGRHSPRPLLRTPRATFRAWPLCRMEVGDIGWKREVAPGVTLLGDAAYASTPFVGEGVNCSMYDAVMLAERILQHCGSVSSLSNVPAVRLETALASFEEDMFERGRDPIRRSTESEEMLFAENAAGLLLQAISGAMVHRKSTAWRWMCIILCFTFGPFNGIIHILLLIYNPQHHGALG</sequence>
<feature type="region of interest" description="Disordered" evidence="5">
    <location>
        <begin position="50"/>
        <end position="69"/>
    </location>
</feature>
<dbReference type="GO" id="GO:0004497">
    <property type="term" value="F:monooxygenase activity"/>
    <property type="evidence" value="ECO:0007669"/>
    <property type="project" value="UniProtKB-KW"/>
</dbReference>
<dbReference type="STRING" id="1392255.A0A2I1C0X5"/>
<organism evidence="7 8">
    <name type="scientific">Aspergillus novofumigatus (strain IBT 16806)</name>
    <dbReference type="NCBI Taxonomy" id="1392255"/>
    <lineage>
        <taxon>Eukaryota</taxon>
        <taxon>Fungi</taxon>
        <taxon>Dikarya</taxon>
        <taxon>Ascomycota</taxon>
        <taxon>Pezizomycotina</taxon>
        <taxon>Eurotiomycetes</taxon>
        <taxon>Eurotiomycetidae</taxon>
        <taxon>Eurotiales</taxon>
        <taxon>Aspergillaceae</taxon>
        <taxon>Aspergillus</taxon>
        <taxon>Aspergillus subgen. Fumigati</taxon>
    </lineage>
</organism>
<accession>A0A2I1C0X5</accession>
<keyword evidence="2" id="KW-0274">FAD</keyword>
<dbReference type="AlphaFoldDB" id="A0A2I1C0X5"/>
<keyword evidence="6" id="KW-1133">Transmembrane helix</keyword>
<evidence type="ECO:0000256" key="5">
    <source>
        <dbReference type="SAM" id="MobiDB-lite"/>
    </source>
</evidence>
<feature type="transmembrane region" description="Helical" evidence="6">
    <location>
        <begin position="14"/>
        <end position="33"/>
    </location>
</feature>
<name>A0A2I1C0X5_ASPN1</name>
<keyword evidence="6" id="KW-0472">Membrane</keyword>
<keyword evidence="1" id="KW-0285">Flavoprotein</keyword>
<dbReference type="GeneID" id="36528897"/>
<keyword evidence="6" id="KW-0812">Transmembrane</keyword>
<evidence type="ECO:0000313" key="8">
    <source>
        <dbReference type="Proteomes" id="UP000234474"/>
    </source>
</evidence>
<gene>
    <name evidence="7" type="ORF">P174DRAFT_286868</name>
</gene>
<evidence type="ECO:0008006" key="9">
    <source>
        <dbReference type="Google" id="ProtNLM"/>
    </source>
</evidence>
<dbReference type="Gene3D" id="3.50.50.60">
    <property type="entry name" value="FAD/NAD(P)-binding domain"/>
    <property type="match status" value="1"/>
</dbReference>
<keyword evidence="3" id="KW-0560">Oxidoreductase</keyword>
<evidence type="ECO:0000256" key="2">
    <source>
        <dbReference type="ARBA" id="ARBA00022827"/>
    </source>
</evidence>